<dbReference type="Proteomes" id="UP000185829">
    <property type="component" value="Unassembled WGS sequence"/>
</dbReference>
<accession>A0A9X8WL15</accession>
<dbReference type="AlphaFoldDB" id="A0A9X8WL15"/>
<dbReference type="EMBL" id="FTMX01000004">
    <property type="protein sequence ID" value="SIR52000.1"/>
    <property type="molecule type" value="Genomic_DNA"/>
</dbReference>
<comment type="caution">
    <text evidence="1">The sequence shown here is derived from an EMBL/GenBank/DDBJ whole genome shotgun (WGS) entry which is preliminary data.</text>
</comment>
<protein>
    <submittedName>
        <fullName evidence="1">Uncharacterized protein</fullName>
    </submittedName>
</protein>
<organism evidence="1 2">
    <name type="scientific">Peribacillus simplex</name>
    <dbReference type="NCBI Taxonomy" id="1478"/>
    <lineage>
        <taxon>Bacteria</taxon>
        <taxon>Bacillati</taxon>
        <taxon>Bacillota</taxon>
        <taxon>Bacilli</taxon>
        <taxon>Bacillales</taxon>
        <taxon>Bacillaceae</taxon>
        <taxon>Peribacillus</taxon>
    </lineage>
</organism>
<gene>
    <name evidence="1" type="ORF">SAMN05878482_104112</name>
</gene>
<reference evidence="1 2" key="1">
    <citation type="submission" date="2017-01" db="EMBL/GenBank/DDBJ databases">
        <authorList>
            <person name="Varghese N."/>
            <person name="Submissions S."/>
        </authorList>
    </citation>
    <scope>NUCLEOTIDE SEQUENCE [LARGE SCALE GENOMIC DNA]</scope>
    <source>
        <strain evidence="1 2">RUG2-6</strain>
    </source>
</reference>
<sequence length="119" mass="13845">MNQEKNMFYPGFFKEFTRTFLISFFISGSPQTNPNNTLVRYLKDRDSGYIPVFVNFEFFLCFKQISGNNKTLNLLRPFIDLGDFSISHITFNRVFPCVSISAEYLNGLHRYFHGGVSSK</sequence>
<evidence type="ECO:0000313" key="2">
    <source>
        <dbReference type="Proteomes" id="UP000185829"/>
    </source>
</evidence>
<evidence type="ECO:0000313" key="1">
    <source>
        <dbReference type="EMBL" id="SIR52000.1"/>
    </source>
</evidence>
<proteinExistence type="predicted"/>
<name>A0A9X8WL15_9BACI</name>